<reference evidence="2" key="5">
    <citation type="journal article" date="2021" name="G3 (Bethesda)">
        <title>Aegilops tauschii genome assembly Aet v5.0 features greater sequence contiguity and improved annotation.</title>
        <authorList>
            <person name="Wang L."/>
            <person name="Zhu T."/>
            <person name="Rodriguez J.C."/>
            <person name="Deal K.R."/>
            <person name="Dubcovsky J."/>
            <person name="McGuire P.E."/>
            <person name="Lux T."/>
            <person name="Spannagl M."/>
            <person name="Mayer K.F.X."/>
            <person name="Baldrich P."/>
            <person name="Meyers B.C."/>
            <person name="Huo N."/>
            <person name="Gu Y.Q."/>
            <person name="Zhou H."/>
            <person name="Devos K.M."/>
            <person name="Bennetzen J.L."/>
            <person name="Unver T."/>
            <person name="Budak H."/>
            <person name="Gulick P.J."/>
            <person name="Galiba G."/>
            <person name="Kalapos B."/>
            <person name="Nelson D.R."/>
            <person name="Li P."/>
            <person name="You F.M."/>
            <person name="Luo M.C."/>
            <person name="Dvorak J."/>
        </authorList>
    </citation>
    <scope>NUCLEOTIDE SEQUENCE [LARGE SCALE GENOMIC DNA]</scope>
    <source>
        <strain evidence="2">cv. AL8/78</strain>
    </source>
</reference>
<reference evidence="2" key="4">
    <citation type="submission" date="2019-03" db="UniProtKB">
        <authorList>
            <consortium name="EnsemblPlants"/>
        </authorList>
    </citation>
    <scope>IDENTIFICATION</scope>
</reference>
<reference evidence="3" key="1">
    <citation type="journal article" date="2014" name="Science">
        <title>Ancient hybridizations among the ancestral genomes of bread wheat.</title>
        <authorList>
            <consortium name="International Wheat Genome Sequencing Consortium,"/>
            <person name="Marcussen T."/>
            <person name="Sandve S.R."/>
            <person name="Heier L."/>
            <person name="Spannagl M."/>
            <person name="Pfeifer M."/>
            <person name="Jakobsen K.S."/>
            <person name="Wulff B.B."/>
            <person name="Steuernagel B."/>
            <person name="Mayer K.F."/>
            <person name="Olsen O.A."/>
        </authorList>
    </citation>
    <scope>NUCLEOTIDE SEQUENCE [LARGE SCALE GENOMIC DNA]</scope>
    <source>
        <strain evidence="3">cv. AL8/78</strain>
    </source>
</reference>
<protein>
    <recommendedName>
        <fullName evidence="1">Reverse transcriptase zinc-binding domain-containing protein</fullName>
    </recommendedName>
</protein>
<dbReference type="Gramene" id="AET3Gv21213500.1">
    <property type="protein sequence ID" value="AET3Gv21213500.1"/>
    <property type="gene ID" value="AET3Gv21213500"/>
</dbReference>
<evidence type="ECO:0000313" key="2">
    <source>
        <dbReference type="EnsemblPlants" id="AET3Gv21213500.1"/>
    </source>
</evidence>
<accession>A0A453GU55</accession>
<dbReference type="AlphaFoldDB" id="A0A453GU55"/>
<sequence length="90" mass="10945">MDQMVWKAWAPSKVKFFAWLALQDRLWHADRLEKRGWPNCGPCPLCRRVQECGPHLFFRCRFTLRLWNLVIQKFHIHDMDTSAWHMFDSV</sequence>
<name>A0A453GU55_AEGTS</name>
<evidence type="ECO:0000313" key="3">
    <source>
        <dbReference type="Proteomes" id="UP000015105"/>
    </source>
</evidence>
<reference evidence="2" key="3">
    <citation type="journal article" date="2017" name="Nature">
        <title>Genome sequence of the progenitor of the wheat D genome Aegilops tauschii.</title>
        <authorList>
            <person name="Luo M.C."/>
            <person name="Gu Y.Q."/>
            <person name="Puiu D."/>
            <person name="Wang H."/>
            <person name="Twardziok S.O."/>
            <person name="Deal K.R."/>
            <person name="Huo N."/>
            <person name="Zhu T."/>
            <person name="Wang L."/>
            <person name="Wang Y."/>
            <person name="McGuire P.E."/>
            <person name="Liu S."/>
            <person name="Long H."/>
            <person name="Ramasamy R.K."/>
            <person name="Rodriguez J.C."/>
            <person name="Van S.L."/>
            <person name="Yuan L."/>
            <person name="Wang Z."/>
            <person name="Xia Z."/>
            <person name="Xiao L."/>
            <person name="Anderson O.D."/>
            <person name="Ouyang S."/>
            <person name="Liang Y."/>
            <person name="Zimin A.V."/>
            <person name="Pertea G."/>
            <person name="Qi P."/>
            <person name="Bennetzen J.L."/>
            <person name="Dai X."/>
            <person name="Dawson M.W."/>
            <person name="Muller H.G."/>
            <person name="Kugler K."/>
            <person name="Rivarola-Duarte L."/>
            <person name="Spannagl M."/>
            <person name="Mayer K.F.X."/>
            <person name="Lu F.H."/>
            <person name="Bevan M.W."/>
            <person name="Leroy P."/>
            <person name="Li P."/>
            <person name="You F.M."/>
            <person name="Sun Q."/>
            <person name="Liu Z."/>
            <person name="Lyons E."/>
            <person name="Wicker T."/>
            <person name="Salzberg S.L."/>
            <person name="Devos K.M."/>
            <person name="Dvorak J."/>
        </authorList>
    </citation>
    <scope>NUCLEOTIDE SEQUENCE [LARGE SCALE GENOMIC DNA]</scope>
    <source>
        <strain evidence="2">cv. AL8/78</strain>
    </source>
</reference>
<reference evidence="3" key="2">
    <citation type="journal article" date="2017" name="Nat. Plants">
        <title>The Aegilops tauschii genome reveals multiple impacts of transposons.</title>
        <authorList>
            <person name="Zhao G."/>
            <person name="Zou C."/>
            <person name="Li K."/>
            <person name="Wang K."/>
            <person name="Li T."/>
            <person name="Gao L."/>
            <person name="Zhang X."/>
            <person name="Wang H."/>
            <person name="Yang Z."/>
            <person name="Liu X."/>
            <person name="Jiang W."/>
            <person name="Mao L."/>
            <person name="Kong X."/>
            <person name="Jiao Y."/>
            <person name="Jia J."/>
        </authorList>
    </citation>
    <scope>NUCLEOTIDE SEQUENCE [LARGE SCALE GENOMIC DNA]</scope>
    <source>
        <strain evidence="3">cv. AL8/78</strain>
    </source>
</reference>
<dbReference type="Pfam" id="PF13966">
    <property type="entry name" value="zf-RVT"/>
    <property type="match status" value="1"/>
</dbReference>
<dbReference type="EnsemblPlants" id="AET3Gv21213500.1">
    <property type="protein sequence ID" value="AET3Gv21213500.1"/>
    <property type="gene ID" value="AET3Gv21213500"/>
</dbReference>
<dbReference type="InterPro" id="IPR026960">
    <property type="entry name" value="RVT-Znf"/>
</dbReference>
<organism evidence="2 3">
    <name type="scientific">Aegilops tauschii subsp. strangulata</name>
    <name type="common">Goatgrass</name>
    <dbReference type="NCBI Taxonomy" id="200361"/>
    <lineage>
        <taxon>Eukaryota</taxon>
        <taxon>Viridiplantae</taxon>
        <taxon>Streptophyta</taxon>
        <taxon>Embryophyta</taxon>
        <taxon>Tracheophyta</taxon>
        <taxon>Spermatophyta</taxon>
        <taxon>Magnoliopsida</taxon>
        <taxon>Liliopsida</taxon>
        <taxon>Poales</taxon>
        <taxon>Poaceae</taxon>
        <taxon>BOP clade</taxon>
        <taxon>Pooideae</taxon>
        <taxon>Triticodae</taxon>
        <taxon>Triticeae</taxon>
        <taxon>Triticinae</taxon>
        <taxon>Aegilops</taxon>
    </lineage>
</organism>
<proteinExistence type="predicted"/>
<evidence type="ECO:0000259" key="1">
    <source>
        <dbReference type="Pfam" id="PF13966"/>
    </source>
</evidence>
<dbReference type="Proteomes" id="UP000015105">
    <property type="component" value="Chromosome 3D"/>
</dbReference>
<keyword evidence="3" id="KW-1185">Reference proteome</keyword>
<feature type="domain" description="Reverse transcriptase zinc-binding" evidence="1">
    <location>
        <begin position="3"/>
        <end position="67"/>
    </location>
</feature>